<dbReference type="OrthoDB" id="186427at2"/>
<dbReference type="AlphaFoldDB" id="A0A5E6MEK1"/>
<keyword evidence="3" id="KW-1185">Reference proteome</keyword>
<comment type="caution">
    <text evidence="2">The sequence shown here is derived from an EMBL/GenBank/DDBJ whole genome shotgun (WGS) entry which is preliminary data.</text>
</comment>
<evidence type="ECO:0000256" key="1">
    <source>
        <dbReference type="SAM" id="Phobius"/>
    </source>
</evidence>
<keyword evidence="1" id="KW-0472">Membrane</keyword>
<evidence type="ECO:0000313" key="2">
    <source>
        <dbReference type="EMBL" id="VVM06253.1"/>
    </source>
</evidence>
<sequence>MKLQSTTGHEVRPPEHEHDVHYPGRKLRLPAFLRPIWEWKEDLAIVNTWLLIIGSLEGVALILLGIALWFKVHEPTRVIVDLPGYVVWPKTELLQLREELLRTFLNQIGKVIYEVSPGSYEIQQVVDKISPGIAKVFRDYYGPIATGRNAERIVWTLREIRRYEDSKHPGYLTIAGKCDRARYRIENGAQEIVSEQIVIVFYLVQVPNTPTNPLGLRLEGVEEFKGAEADKAWALTSPIVSPDLLKKESPLGAMEKHP</sequence>
<dbReference type="EMBL" id="CABFUZ020000109">
    <property type="protein sequence ID" value="VVM06253.1"/>
    <property type="molecule type" value="Genomic_DNA"/>
</dbReference>
<organism evidence="2 3">
    <name type="scientific">Methylacidimicrobium cyclopophantes</name>
    <dbReference type="NCBI Taxonomy" id="1041766"/>
    <lineage>
        <taxon>Bacteria</taxon>
        <taxon>Pseudomonadati</taxon>
        <taxon>Verrucomicrobiota</taxon>
        <taxon>Methylacidimicrobium</taxon>
    </lineage>
</organism>
<keyword evidence="1" id="KW-1133">Transmembrane helix</keyword>
<keyword evidence="1" id="KW-0812">Transmembrane</keyword>
<proteinExistence type="predicted"/>
<evidence type="ECO:0008006" key="4">
    <source>
        <dbReference type="Google" id="ProtNLM"/>
    </source>
</evidence>
<dbReference type="Proteomes" id="UP000381693">
    <property type="component" value="Unassembled WGS sequence"/>
</dbReference>
<protein>
    <recommendedName>
        <fullName evidence="4">Bacterial virulence protein VirB8 domain-containing protein</fullName>
    </recommendedName>
</protein>
<dbReference type="RefSeq" id="WP_142525058.1">
    <property type="nucleotide sequence ID" value="NZ_CABFUZ020000109.1"/>
</dbReference>
<accession>A0A5E6MEK1</accession>
<feature type="transmembrane region" description="Helical" evidence="1">
    <location>
        <begin position="49"/>
        <end position="70"/>
    </location>
</feature>
<reference evidence="2" key="1">
    <citation type="submission" date="2019-09" db="EMBL/GenBank/DDBJ databases">
        <authorList>
            <person name="Cremers G."/>
        </authorList>
    </citation>
    <scope>NUCLEOTIDE SEQUENCE [LARGE SCALE GENOMIC DNA]</scope>
    <source>
        <strain evidence="2">3B</strain>
    </source>
</reference>
<evidence type="ECO:0000313" key="3">
    <source>
        <dbReference type="Proteomes" id="UP000381693"/>
    </source>
</evidence>
<name>A0A5E6MEK1_9BACT</name>
<gene>
    <name evidence="2" type="ORF">MAMC_01013</name>
</gene>